<gene>
    <name evidence="1" type="ORF">SCHCODRAFT_236599</name>
</gene>
<protein>
    <submittedName>
        <fullName evidence="1">Uncharacterized protein</fullName>
    </submittedName>
</protein>
<organism evidence="2">
    <name type="scientific">Schizophyllum commune (strain H4-8 / FGSC 9210)</name>
    <name type="common">Split gill fungus</name>
    <dbReference type="NCBI Taxonomy" id="578458"/>
    <lineage>
        <taxon>Eukaryota</taxon>
        <taxon>Fungi</taxon>
        <taxon>Dikarya</taxon>
        <taxon>Basidiomycota</taxon>
        <taxon>Agaricomycotina</taxon>
        <taxon>Agaricomycetes</taxon>
        <taxon>Agaricomycetidae</taxon>
        <taxon>Agaricales</taxon>
        <taxon>Schizophyllaceae</taxon>
        <taxon>Schizophyllum</taxon>
    </lineage>
</organism>
<dbReference type="KEGG" id="scm:SCHCO_02634476"/>
<dbReference type="InParanoid" id="D8QC32"/>
<evidence type="ECO:0000313" key="2">
    <source>
        <dbReference type="Proteomes" id="UP000007431"/>
    </source>
</evidence>
<sequence>MAHETPAPAYSQSEEEVANGVQVERDSQFLIDSFLPSATDAAPPTSKLPLPFCLPQVVAGEGTPFARGYSDVLRETVNLSMEEFVAFLDGLNIATAASPPLRVVHMVGVAIAYVPYHWFMIAGIALQVGAKVGMKVISKTLTDRYMRAANLRIFRPRGLAARICTTAGAMTLIGVNPDGVGPKSALHKVGRGVGKVLLKMPLPTAGRLVHAIAGSGSRSGSSPGSSAESLNVAAADAKGWEMHVLVQRRLEALGDAVLPVSMDVPPPAKAKGAMETMQSWGVKFDEGQAKRRERRRVARVQKLAKEQAKKAAMDAGDYSQASVYDRVSHQVSVRREQNQLLVGSLLGPRLLGSSVLGPKPSSLETRVANAELKDRWESDETLWLVIIDAARDREITGIDEAENERNEEVVTEQAWRQEMELEGL</sequence>
<name>D8QC32_SCHCM</name>
<dbReference type="Proteomes" id="UP000007431">
    <property type="component" value="Unassembled WGS sequence"/>
</dbReference>
<accession>D8QC32</accession>
<dbReference type="PANTHER" id="PTHR38887">
    <property type="entry name" value="CHROMOSOME 21, WHOLE GENOME SHOTGUN SEQUENCE"/>
    <property type="match status" value="1"/>
</dbReference>
<dbReference type="EMBL" id="GL377309">
    <property type="protein sequence ID" value="EFI94457.1"/>
    <property type="molecule type" value="Genomic_DNA"/>
</dbReference>
<keyword evidence="2" id="KW-1185">Reference proteome</keyword>
<dbReference type="AlphaFoldDB" id="D8QC32"/>
<dbReference type="VEuPathDB" id="FungiDB:SCHCODRAFT_02634476"/>
<dbReference type="GeneID" id="9594110"/>
<dbReference type="OrthoDB" id="3068835at2759"/>
<dbReference type="PANTHER" id="PTHR38887:SF1">
    <property type="entry name" value="RAS MODIFICATION PROTEIN ERF4"/>
    <property type="match status" value="1"/>
</dbReference>
<dbReference type="InterPro" id="IPR053221">
    <property type="entry name" value="Burnettramic_acid_biosynth"/>
</dbReference>
<dbReference type="HOGENOM" id="CLU_048462_0_0_1"/>
<reference evidence="1 2" key="1">
    <citation type="journal article" date="2010" name="Nat. Biotechnol.">
        <title>Genome sequence of the model mushroom Schizophyllum commune.</title>
        <authorList>
            <person name="Ohm R.A."/>
            <person name="de Jong J.F."/>
            <person name="Lugones L.G."/>
            <person name="Aerts A."/>
            <person name="Kothe E."/>
            <person name="Stajich J.E."/>
            <person name="de Vries R.P."/>
            <person name="Record E."/>
            <person name="Levasseur A."/>
            <person name="Baker S.E."/>
            <person name="Bartholomew K.A."/>
            <person name="Coutinho P.M."/>
            <person name="Erdmann S."/>
            <person name="Fowler T.J."/>
            <person name="Gathman A.C."/>
            <person name="Lombard V."/>
            <person name="Henrissat B."/>
            <person name="Knabe N."/>
            <person name="Kuees U."/>
            <person name="Lilly W.W."/>
            <person name="Lindquist E."/>
            <person name="Lucas S."/>
            <person name="Magnuson J.K."/>
            <person name="Piumi F."/>
            <person name="Raudaskoski M."/>
            <person name="Salamov A."/>
            <person name="Schmutz J."/>
            <person name="Schwarze F.W.M.R."/>
            <person name="vanKuyk P.A."/>
            <person name="Horton J.S."/>
            <person name="Grigoriev I.V."/>
            <person name="Woesten H.A.B."/>
        </authorList>
    </citation>
    <scope>NUCLEOTIDE SEQUENCE [LARGE SCALE GENOMIC DNA]</scope>
    <source>
        <strain evidence="2">H4-8 / FGSC 9210</strain>
    </source>
</reference>
<proteinExistence type="predicted"/>
<dbReference type="RefSeq" id="XP_003029360.1">
    <property type="nucleotide sequence ID" value="XM_003029314.1"/>
</dbReference>
<evidence type="ECO:0000313" key="1">
    <source>
        <dbReference type="EMBL" id="EFI94457.1"/>
    </source>
</evidence>
<dbReference type="eggNOG" id="ENOG502S9HR">
    <property type="taxonomic scope" value="Eukaryota"/>
</dbReference>